<dbReference type="PRINTS" id="PR00304">
    <property type="entry name" value="TCOMPLEXTCP1"/>
</dbReference>
<dbReference type="InterPro" id="IPR002194">
    <property type="entry name" value="Chaperonin_TCP-1_CS"/>
</dbReference>
<dbReference type="PROSITE" id="PS00995">
    <property type="entry name" value="TCP1_3"/>
    <property type="match status" value="1"/>
</dbReference>
<sequence>MQAAPGQMPVFVMNTTPERQTGRKAQIANITAAKTVADVIRTCLGPKAMLKMILDPMGGILLTNDGNAILREIDVAHPAAKNMIELSRTQDEEVGDGTTSVIILAGEILAHTLPLLERSIHPVRIIAGLNAALSTALDTVQRTSIPIDPNSDTDMLALIKTAIGTKFVARWSDLMCSLALKAVRTVTQGGESVQGVGGVQTINGMTTIDIKRYARVEKVPGGTIEESQVLSGVLINKDITHPKMRRRIANPRIILLDCPLEYKKGESQTNIEVSKEEDWARILEIEEEQIKRLCERLIEFKPDLVITEKGVSDLAQHYLLKANISALRRVRKSDNNRIARATGATIVNRVEDLRDSDVGTKCGMFYIDKMGDEYFTFLTECTAPKACTILLRGPSKDILNEIDRNLADAMAVARNVVLNPHLVPGGGAVEMAVARALTENLGAGVSGKDKGVAGAAQGAVFKAVADALEVIPRTLVQNAGGNAIRALTELRAKHAAGEHSWGIDGHVGKITDMKTYGLYESASVKIQTLKTAIEATRVLLRVDDIVQATRKDKSGGGGAPAVQDMGPGADGEAPEPEMP</sequence>
<dbReference type="Pfam" id="PF00118">
    <property type="entry name" value="Cpn60_TCP1"/>
    <property type="match status" value="1"/>
</dbReference>
<comment type="similarity">
    <text evidence="2 9">Belongs to the TCP-1 chaperonin family.</text>
</comment>
<evidence type="ECO:0000256" key="2">
    <source>
        <dbReference type="ARBA" id="ARBA00008020"/>
    </source>
</evidence>
<comment type="subunit">
    <text evidence="3">Heterooligomeric complex of about 850 to 900 kDa that forms two stacked rings, 12 to 16 nm in diameter.</text>
</comment>
<dbReference type="InterPro" id="IPR027410">
    <property type="entry name" value="TCP-1-like_intermed_sf"/>
</dbReference>
<evidence type="ECO:0000313" key="13">
    <source>
        <dbReference type="Proteomes" id="UP000383932"/>
    </source>
</evidence>
<dbReference type="GO" id="GO:0140662">
    <property type="term" value="F:ATP-dependent protein folding chaperone"/>
    <property type="evidence" value="ECO:0007669"/>
    <property type="project" value="InterPro"/>
</dbReference>
<evidence type="ECO:0000256" key="11">
    <source>
        <dbReference type="SAM" id="MobiDB-lite"/>
    </source>
</evidence>
<dbReference type="SUPFAM" id="SSF54849">
    <property type="entry name" value="GroEL-intermediate domain like"/>
    <property type="match status" value="1"/>
</dbReference>
<dbReference type="AlphaFoldDB" id="A0A5N5QDV6"/>
<dbReference type="GO" id="GO:0051082">
    <property type="term" value="F:unfolded protein binding"/>
    <property type="evidence" value="ECO:0007669"/>
    <property type="project" value="InterPro"/>
</dbReference>
<keyword evidence="6 9" id="KW-0547">Nucleotide-binding</keyword>
<dbReference type="NCBIfam" id="NF041082">
    <property type="entry name" value="thermosome_alpha"/>
    <property type="match status" value="1"/>
</dbReference>
<dbReference type="FunFam" id="1.10.560.10:FF:000085">
    <property type="entry name" value="T-complex protein 1 subunit gamma"/>
    <property type="match status" value="1"/>
</dbReference>
<dbReference type="SUPFAM" id="SSF52029">
    <property type="entry name" value="GroEL apical domain-like"/>
    <property type="match status" value="1"/>
</dbReference>
<dbReference type="OrthoDB" id="10248520at2759"/>
<dbReference type="Proteomes" id="UP000383932">
    <property type="component" value="Unassembled WGS sequence"/>
</dbReference>
<dbReference type="GO" id="GO:0005524">
    <property type="term" value="F:ATP binding"/>
    <property type="evidence" value="ECO:0007669"/>
    <property type="project" value="UniProtKB-KW"/>
</dbReference>
<evidence type="ECO:0000313" key="12">
    <source>
        <dbReference type="EMBL" id="KAB5589799.1"/>
    </source>
</evidence>
<dbReference type="PROSITE" id="PS00750">
    <property type="entry name" value="TCP1_1"/>
    <property type="match status" value="1"/>
</dbReference>
<evidence type="ECO:0000256" key="6">
    <source>
        <dbReference type="ARBA" id="ARBA00022741"/>
    </source>
</evidence>
<evidence type="ECO:0000256" key="8">
    <source>
        <dbReference type="ARBA" id="ARBA00023186"/>
    </source>
</evidence>
<comment type="caution">
    <text evidence="12">The sequence shown here is derived from an EMBL/GenBank/DDBJ whole genome shotgun (WGS) entry which is preliminary data.</text>
</comment>
<organism evidence="12 13">
    <name type="scientific">Ceratobasidium theobromae</name>
    <dbReference type="NCBI Taxonomy" id="1582974"/>
    <lineage>
        <taxon>Eukaryota</taxon>
        <taxon>Fungi</taxon>
        <taxon>Dikarya</taxon>
        <taxon>Basidiomycota</taxon>
        <taxon>Agaricomycotina</taxon>
        <taxon>Agaricomycetes</taxon>
        <taxon>Cantharellales</taxon>
        <taxon>Ceratobasidiaceae</taxon>
        <taxon>Ceratobasidium</taxon>
    </lineage>
</organism>
<dbReference type="GO" id="GO:0005832">
    <property type="term" value="C:chaperonin-containing T-complex"/>
    <property type="evidence" value="ECO:0007669"/>
    <property type="project" value="UniProtKB-ARBA"/>
</dbReference>
<name>A0A5N5QDV6_9AGAM</name>
<proteinExistence type="inferred from homology"/>
<keyword evidence="8 9" id="KW-0143">Chaperone</keyword>
<dbReference type="PANTHER" id="PTHR11353">
    <property type="entry name" value="CHAPERONIN"/>
    <property type="match status" value="1"/>
</dbReference>
<keyword evidence="13" id="KW-1185">Reference proteome</keyword>
<dbReference type="EMBL" id="SSOP01000228">
    <property type="protein sequence ID" value="KAB5589799.1"/>
    <property type="molecule type" value="Genomic_DNA"/>
</dbReference>
<dbReference type="SUPFAM" id="SSF48592">
    <property type="entry name" value="GroEL equatorial domain-like"/>
    <property type="match status" value="1"/>
</dbReference>
<dbReference type="InterPro" id="IPR053374">
    <property type="entry name" value="TCP-1_chaperonin"/>
</dbReference>
<dbReference type="FunFam" id="3.50.7.10:FF:000005">
    <property type="entry name" value="T-complex protein 1 subunit gamma"/>
    <property type="match status" value="1"/>
</dbReference>
<evidence type="ECO:0000256" key="1">
    <source>
        <dbReference type="ARBA" id="ARBA00004496"/>
    </source>
</evidence>
<dbReference type="PROSITE" id="PS00751">
    <property type="entry name" value="TCP1_2"/>
    <property type="match status" value="1"/>
</dbReference>
<dbReference type="Gene3D" id="1.10.560.10">
    <property type="entry name" value="GroEL-like equatorial domain"/>
    <property type="match status" value="1"/>
</dbReference>
<comment type="subcellular location">
    <subcellularLocation>
        <location evidence="1">Cytoplasm</location>
    </subcellularLocation>
</comment>
<keyword evidence="7 9" id="KW-0067">ATP-binding</keyword>
<feature type="region of interest" description="Disordered" evidence="11">
    <location>
        <begin position="550"/>
        <end position="579"/>
    </location>
</feature>
<protein>
    <recommendedName>
        <fullName evidence="4 10">T-complex protein 1 subunit gamma</fullName>
    </recommendedName>
</protein>
<evidence type="ECO:0000256" key="3">
    <source>
        <dbReference type="ARBA" id="ARBA00011531"/>
    </source>
</evidence>
<dbReference type="GO" id="GO:0016887">
    <property type="term" value="F:ATP hydrolysis activity"/>
    <property type="evidence" value="ECO:0007669"/>
    <property type="project" value="InterPro"/>
</dbReference>
<dbReference type="NCBIfam" id="NF041083">
    <property type="entry name" value="thermosome_beta"/>
    <property type="match status" value="1"/>
</dbReference>
<dbReference type="NCBIfam" id="TIGR02344">
    <property type="entry name" value="chap_CCT_gamma"/>
    <property type="match status" value="1"/>
</dbReference>
<dbReference type="InterPro" id="IPR027409">
    <property type="entry name" value="GroEL-like_apical_dom_sf"/>
</dbReference>
<dbReference type="InterPro" id="IPR027413">
    <property type="entry name" value="GROEL-like_equatorial_sf"/>
</dbReference>
<evidence type="ECO:0000256" key="9">
    <source>
        <dbReference type="RuleBase" id="RU004187"/>
    </source>
</evidence>
<dbReference type="InterPro" id="IPR017998">
    <property type="entry name" value="Chaperone_TCP-1"/>
</dbReference>
<evidence type="ECO:0000256" key="10">
    <source>
        <dbReference type="RuleBase" id="RU004191"/>
    </source>
</evidence>
<dbReference type="InterPro" id="IPR012719">
    <property type="entry name" value="Chap_CCT_gamma"/>
</dbReference>
<dbReference type="InterPro" id="IPR054827">
    <property type="entry name" value="thermosome_alpha"/>
</dbReference>
<evidence type="ECO:0000256" key="7">
    <source>
        <dbReference type="ARBA" id="ARBA00022840"/>
    </source>
</evidence>
<dbReference type="Gene3D" id="3.30.260.10">
    <property type="entry name" value="TCP-1-like chaperonin intermediate domain"/>
    <property type="match status" value="1"/>
</dbReference>
<evidence type="ECO:0000256" key="5">
    <source>
        <dbReference type="ARBA" id="ARBA00022490"/>
    </source>
</evidence>
<gene>
    <name evidence="12" type="ORF">CTheo_6760</name>
</gene>
<dbReference type="Gene3D" id="3.50.7.10">
    <property type="entry name" value="GroEL"/>
    <property type="match status" value="1"/>
</dbReference>
<dbReference type="InterPro" id="IPR002423">
    <property type="entry name" value="Cpn60/GroEL/TCP-1"/>
</dbReference>
<keyword evidence="5" id="KW-0963">Cytoplasm</keyword>
<accession>A0A5N5QDV6</accession>
<reference evidence="12 13" key="1">
    <citation type="journal article" date="2019" name="Fungal Biol. Biotechnol.">
        <title>Draft genome sequence of fastidious pathogen Ceratobasidium theobromae, which causes vascular-streak dieback in Theobroma cacao.</title>
        <authorList>
            <person name="Ali S.S."/>
            <person name="Asman A."/>
            <person name="Shao J."/>
            <person name="Firmansyah A.P."/>
            <person name="Susilo A.W."/>
            <person name="Rosmana A."/>
            <person name="McMahon P."/>
            <person name="Junaid M."/>
            <person name="Guest D."/>
            <person name="Kheng T.Y."/>
            <person name="Meinhardt L.W."/>
            <person name="Bailey B.A."/>
        </authorList>
    </citation>
    <scope>NUCLEOTIDE SEQUENCE [LARGE SCALE GENOMIC DNA]</scope>
    <source>
        <strain evidence="12 13">CT2</strain>
    </source>
</reference>
<evidence type="ECO:0000256" key="4">
    <source>
        <dbReference type="ARBA" id="ARBA00017187"/>
    </source>
</evidence>
<dbReference type="CDD" id="cd03337">
    <property type="entry name" value="TCP1_gamma"/>
    <property type="match status" value="1"/>
</dbReference>